<proteinExistence type="predicted"/>
<accession>A0AAV5MFL5</accession>
<protein>
    <submittedName>
        <fullName evidence="1">Uncharacterized protein</fullName>
    </submittedName>
</protein>
<gene>
    <name evidence="1" type="ORF">SLEP1_g54299</name>
</gene>
<evidence type="ECO:0000313" key="1">
    <source>
        <dbReference type="EMBL" id="GKV47392.1"/>
    </source>
</evidence>
<comment type="caution">
    <text evidence="1">The sequence shown here is derived from an EMBL/GenBank/DDBJ whole genome shotgun (WGS) entry which is preliminary data.</text>
</comment>
<dbReference type="EMBL" id="BPVZ01000227">
    <property type="protein sequence ID" value="GKV47392.1"/>
    <property type="molecule type" value="Genomic_DNA"/>
</dbReference>
<keyword evidence="2" id="KW-1185">Reference proteome</keyword>
<sequence length="64" mass="7170">MFSNSSLDCPLKICLQLCTQGTEGFLLYTFEGMTGFLLFSVSDEMRKSGGSFYKPKFAAELRKV</sequence>
<name>A0AAV5MFL5_9ROSI</name>
<evidence type="ECO:0000313" key="2">
    <source>
        <dbReference type="Proteomes" id="UP001054252"/>
    </source>
</evidence>
<dbReference type="Proteomes" id="UP001054252">
    <property type="component" value="Unassembled WGS sequence"/>
</dbReference>
<dbReference type="AlphaFoldDB" id="A0AAV5MFL5"/>
<organism evidence="1 2">
    <name type="scientific">Rubroshorea leprosula</name>
    <dbReference type="NCBI Taxonomy" id="152421"/>
    <lineage>
        <taxon>Eukaryota</taxon>
        <taxon>Viridiplantae</taxon>
        <taxon>Streptophyta</taxon>
        <taxon>Embryophyta</taxon>
        <taxon>Tracheophyta</taxon>
        <taxon>Spermatophyta</taxon>
        <taxon>Magnoliopsida</taxon>
        <taxon>eudicotyledons</taxon>
        <taxon>Gunneridae</taxon>
        <taxon>Pentapetalae</taxon>
        <taxon>rosids</taxon>
        <taxon>malvids</taxon>
        <taxon>Malvales</taxon>
        <taxon>Dipterocarpaceae</taxon>
        <taxon>Rubroshorea</taxon>
    </lineage>
</organism>
<reference evidence="1 2" key="1">
    <citation type="journal article" date="2021" name="Commun. Biol.">
        <title>The genome of Shorea leprosula (Dipterocarpaceae) highlights the ecological relevance of drought in aseasonal tropical rainforests.</title>
        <authorList>
            <person name="Ng K.K.S."/>
            <person name="Kobayashi M.J."/>
            <person name="Fawcett J.A."/>
            <person name="Hatakeyama M."/>
            <person name="Paape T."/>
            <person name="Ng C.H."/>
            <person name="Ang C.C."/>
            <person name="Tnah L.H."/>
            <person name="Lee C.T."/>
            <person name="Nishiyama T."/>
            <person name="Sese J."/>
            <person name="O'Brien M.J."/>
            <person name="Copetti D."/>
            <person name="Mohd Noor M.I."/>
            <person name="Ong R.C."/>
            <person name="Putra M."/>
            <person name="Sireger I.Z."/>
            <person name="Indrioko S."/>
            <person name="Kosugi Y."/>
            <person name="Izuno A."/>
            <person name="Isagi Y."/>
            <person name="Lee S.L."/>
            <person name="Shimizu K.K."/>
        </authorList>
    </citation>
    <scope>NUCLEOTIDE SEQUENCE [LARGE SCALE GENOMIC DNA]</scope>
    <source>
        <strain evidence="1">214</strain>
    </source>
</reference>